<evidence type="ECO:0000256" key="1">
    <source>
        <dbReference type="SAM" id="Phobius"/>
    </source>
</evidence>
<dbReference type="GeneID" id="42776566"/>
<organism evidence="2 3">
    <name type="scientific">Clostridium paraputrificum</name>
    <dbReference type="NCBI Taxonomy" id="29363"/>
    <lineage>
        <taxon>Bacteria</taxon>
        <taxon>Bacillati</taxon>
        <taxon>Bacillota</taxon>
        <taxon>Clostridia</taxon>
        <taxon>Eubacteriales</taxon>
        <taxon>Clostridiaceae</taxon>
        <taxon>Clostridium</taxon>
    </lineage>
</organism>
<accession>A0A174E4Y4</accession>
<gene>
    <name evidence="2" type="ORF">CP373A1_16725</name>
</gene>
<sequence length="84" mass="9132">MKKILNKDDIKTILLGSIAFGIMIGVGNTLAYLGGNFSGESIMIGLISTLSAIIPFTIVMIILKKLDKNSINNLNSRYESIKTK</sequence>
<evidence type="ECO:0000313" key="2">
    <source>
        <dbReference type="EMBL" id="OBY09298.1"/>
    </source>
</evidence>
<keyword evidence="1" id="KW-0472">Membrane</keyword>
<feature type="transmembrane region" description="Helical" evidence="1">
    <location>
        <begin position="12"/>
        <end position="35"/>
    </location>
</feature>
<name>A0A174E4Y4_9CLOT</name>
<feature type="transmembrane region" description="Helical" evidence="1">
    <location>
        <begin position="41"/>
        <end position="63"/>
    </location>
</feature>
<keyword evidence="1" id="KW-1133">Transmembrane helix</keyword>
<keyword evidence="3" id="KW-1185">Reference proteome</keyword>
<dbReference type="EMBL" id="MAPZ01000036">
    <property type="protein sequence ID" value="OBY09298.1"/>
    <property type="molecule type" value="Genomic_DNA"/>
</dbReference>
<comment type="caution">
    <text evidence="2">The sequence shown here is derived from an EMBL/GenBank/DDBJ whole genome shotgun (WGS) entry which is preliminary data.</text>
</comment>
<proteinExistence type="predicted"/>
<protein>
    <submittedName>
        <fullName evidence="2">Uncharacterized protein</fullName>
    </submittedName>
</protein>
<reference evidence="2 3" key="1">
    <citation type="submission" date="2016-06" db="EMBL/GenBank/DDBJ databases">
        <authorList>
            <person name="Kjaerup R.B."/>
            <person name="Dalgaard T.S."/>
            <person name="Juul-Madsen H.R."/>
        </authorList>
    </citation>
    <scope>NUCLEOTIDE SEQUENCE [LARGE SCALE GENOMIC DNA]</scope>
    <source>
        <strain evidence="2 3">373-A1</strain>
    </source>
</reference>
<dbReference type="Proteomes" id="UP000092714">
    <property type="component" value="Unassembled WGS sequence"/>
</dbReference>
<evidence type="ECO:0000313" key="3">
    <source>
        <dbReference type="Proteomes" id="UP000092714"/>
    </source>
</evidence>
<dbReference type="AlphaFoldDB" id="A0A174E4Y4"/>
<keyword evidence="1" id="KW-0812">Transmembrane</keyword>
<dbReference type="RefSeq" id="WP_027098736.1">
    <property type="nucleotide sequence ID" value="NZ_CAXSZC010000005.1"/>
</dbReference>